<comment type="caution">
    <text evidence="11">The sequence shown here is derived from an EMBL/GenBank/DDBJ whole genome shotgun (WGS) entry which is preliminary data.</text>
</comment>
<dbReference type="GO" id="GO:0005524">
    <property type="term" value="F:ATP binding"/>
    <property type="evidence" value="ECO:0007669"/>
    <property type="project" value="UniProtKB-KW"/>
</dbReference>
<keyword evidence="11" id="KW-0378">Hydrolase</keyword>
<keyword evidence="7" id="KW-0547">Nucleotide-binding</keyword>
<evidence type="ECO:0000256" key="5">
    <source>
        <dbReference type="ARBA" id="ARBA00022694"/>
    </source>
</evidence>
<dbReference type="EMBL" id="LBYA01000021">
    <property type="protein sequence ID" value="KKR42533.1"/>
    <property type="molecule type" value="Genomic_DNA"/>
</dbReference>
<evidence type="ECO:0000256" key="7">
    <source>
        <dbReference type="ARBA" id="ARBA00022741"/>
    </source>
</evidence>
<evidence type="ECO:0000256" key="10">
    <source>
        <dbReference type="ARBA" id="ARBA00032441"/>
    </source>
</evidence>
<dbReference type="Pfam" id="PF02367">
    <property type="entry name" value="TsaE"/>
    <property type="match status" value="1"/>
</dbReference>
<dbReference type="InterPro" id="IPR027417">
    <property type="entry name" value="P-loop_NTPase"/>
</dbReference>
<keyword evidence="5" id="KW-0819">tRNA processing</keyword>
<dbReference type="PATRIC" id="fig|1618576.3.peg.399"/>
<evidence type="ECO:0000256" key="9">
    <source>
        <dbReference type="ARBA" id="ARBA00022842"/>
    </source>
</evidence>
<name>A0A0G0QQW3_9BACT</name>
<evidence type="ECO:0000256" key="1">
    <source>
        <dbReference type="ARBA" id="ARBA00004496"/>
    </source>
</evidence>
<proteinExistence type="inferred from homology"/>
<dbReference type="PANTHER" id="PTHR33540:SF2">
    <property type="entry name" value="TRNA THREONYLCARBAMOYLADENOSINE BIOSYNTHESIS PROTEIN TSAE"/>
    <property type="match status" value="1"/>
</dbReference>
<accession>A0A0G0QQW3</accession>
<comment type="subcellular location">
    <subcellularLocation>
        <location evidence="1">Cytoplasm</location>
    </subcellularLocation>
</comment>
<dbReference type="GO" id="GO:0002949">
    <property type="term" value="P:tRNA threonylcarbamoyladenosine modification"/>
    <property type="evidence" value="ECO:0007669"/>
    <property type="project" value="InterPro"/>
</dbReference>
<dbReference type="GO" id="GO:0005737">
    <property type="term" value="C:cytoplasm"/>
    <property type="evidence" value="ECO:0007669"/>
    <property type="project" value="UniProtKB-SubCell"/>
</dbReference>
<dbReference type="NCBIfam" id="TIGR00150">
    <property type="entry name" value="T6A_YjeE"/>
    <property type="match status" value="1"/>
</dbReference>
<evidence type="ECO:0000256" key="3">
    <source>
        <dbReference type="ARBA" id="ARBA00019010"/>
    </source>
</evidence>
<evidence type="ECO:0000313" key="12">
    <source>
        <dbReference type="Proteomes" id="UP000034215"/>
    </source>
</evidence>
<organism evidence="11 12">
    <name type="scientific">Candidatus Woesebacteria bacterium GW2011_GWB1_40_12</name>
    <dbReference type="NCBI Taxonomy" id="1618576"/>
    <lineage>
        <taxon>Bacteria</taxon>
        <taxon>Candidatus Woeseibacteriota</taxon>
    </lineage>
</organism>
<keyword evidence="9" id="KW-0460">Magnesium</keyword>
<protein>
    <recommendedName>
        <fullName evidence="3">tRNA threonylcarbamoyladenosine biosynthesis protein TsaE</fullName>
    </recommendedName>
    <alternativeName>
        <fullName evidence="10">t(6)A37 threonylcarbamoyladenosine biosynthesis protein TsaE</fullName>
    </alternativeName>
</protein>
<evidence type="ECO:0000256" key="2">
    <source>
        <dbReference type="ARBA" id="ARBA00007599"/>
    </source>
</evidence>
<gene>
    <name evidence="11" type="ORF">UT76_C0021G0032</name>
</gene>
<comment type="similarity">
    <text evidence="2">Belongs to the TsaE family.</text>
</comment>
<dbReference type="GO" id="GO:0046872">
    <property type="term" value="F:metal ion binding"/>
    <property type="evidence" value="ECO:0007669"/>
    <property type="project" value="UniProtKB-KW"/>
</dbReference>
<evidence type="ECO:0000256" key="8">
    <source>
        <dbReference type="ARBA" id="ARBA00022840"/>
    </source>
</evidence>
<sequence length="145" mass="16343">MEIVAANTEQTQKFAEEIAVKLKPGNIVALYGDLGAGKTTFVSMVTKALGFSDRVQSPTFVISRIYGGGGSTSEIKHVHHLDLYRMQDSTDIKDLGIEDYLNQPDSLTFIEWPEVAENYLPEKTVRIFFEILSENERKIHVQNLH</sequence>
<keyword evidence="6" id="KW-0479">Metal-binding</keyword>
<keyword evidence="4" id="KW-0963">Cytoplasm</keyword>
<dbReference type="GO" id="GO:0016787">
    <property type="term" value="F:hydrolase activity"/>
    <property type="evidence" value="ECO:0007669"/>
    <property type="project" value="UniProtKB-KW"/>
</dbReference>
<dbReference type="Proteomes" id="UP000034215">
    <property type="component" value="Unassembled WGS sequence"/>
</dbReference>
<evidence type="ECO:0000256" key="6">
    <source>
        <dbReference type="ARBA" id="ARBA00022723"/>
    </source>
</evidence>
<dbReference type="PANTHER" id="PTHR33540">
    <property type="entry name" value="TRNA THREONYLCARBAMOYLADENOSINE BIOSYNTHESIS PROTEIN TSAE"/>
    <property type="match status" value="1"/>
</dbReference>
<reference evidence="11 12" key="1">
    <citation type="journal article" date="2015" name="Nature">
        <title>rRNA introns, odd ribosomes, and small enigmatic genomes across a large radiation of phyla.</title>
        <authorList>
            <person name="Brown C.T."/>
            <person name="Hug L.A."/>
            <person name="Thomas B.C."/>
            <person name="Sharon I."/>
            <person name="Castelle C.J."/>
            <person name="Singh A."/>
            <person name="Wilkins M.J."/>
            <person name="Williams K.H."/>
            <person name="Banfield J.F."/>
        </authorList>
    </citation>
    <scope>NUCLEOTIDE SEQUENCE [LARGE SCALE GENOMIC DNA]</scope>
</reference>
<dbReference type="SUPFAM" id="SSF52540">
    <property type="entry name" value="P-loop containing nucleoside triphosphate hydrolases"/>
    <property type="match status" value="1"/>
</dbReference>
<dbReference type="Gene3D" id="3.40.50.300">
    <property type="entry name" value="P-loop containing nucleotide triphosphate hydrolases"/>
    <property type="match status" value="1"/>
</dbReference>
<evidence type="ECO:0000313" key="11">
    <source>
        <dbReference type="EMBL" id="KKR42533.1"/>
    </source>
</evidence>
<dbReference type="InterPro" id="IPR003442">
    <property type="entry name" value="T6A_TsaE"/>
</dbReference>
<keyword evidence="8" id="KW-0067">ATP-binding</keyword>
<evidence type="ECO:0000256" key="4">
    <source>
        <dbReference type="ARBA" id="ARBA00022490"/>
    </source>
</evidence>
<dbReference type="AlphaFoldDB" id="A0A0G0QQW3"/>